<comment type="subcellular location">
    <subcellularLocation>
        <location evidence="1">Golgi apparatus membrane</location>
        <topology evidence="1">Peripheral membrane protein</topology>
    </subcellularLocation>
</comment>
<dbReference type="InterPro" id="IPR048685">
    <property type="entry name" value="COG3_C"/>
</dbReference>
<evidence type="ECO:0000259" key="11">
    <source>
        <dbReference type="Pfam" id="PF20671"/>
    </source>
</evidence>
<evidence type="ECO:0000313" key="13">
    <source>
        <dbReference type="RefSeq" id="XP_033461852.1"/>
    </source>
</evidence>
<dbReference type="InterPro" id="IPR048320">
    <property type="entry name" value="COG3_N"/>
</dbReference>
<feature type="region of interest" description="Disordered" evidence="9">
    <location>
        <begin position="864"/>
        <end position="886"/>
    </location>
</feature>
<dbReference type="GO" id="GO:0006886">
    <property type="term" value="P:intracellular protein transport"/>
    <property type="evidence" value="ECO:0007669"/>
    <property type="project" value="InterPro"/>
</dbReference>
<evidence type="ECO:0000256" key="3">
    <source>
        <dbReference type="ARBA" id="ARBA00020976"/>
    </source>
</evidence>
<keyword evidence="4" id="KW-0813">Transport</keyword>
<keyword evidence="7" id="KW-0472">Membrane</keyword>
<feature type="region of interest" description="Disordered" evidence="9">
    <location>
        <begin position="1"/>
        <end position="37"/>
    </location>
</feature>
<comment type="similarity">
    <text evidence="2">Belongs to the COG3 family.</text>
</comment>
<dbReference type="RefSeq" id="XP_033461852.1">
    <property type="nucleotide sequence ID" value="XM_033602452.1"/>
</dbReference>
<dbReference type="Proteomes" id="UP000504637">
    <property type="component" value="Unplaced"/>
</dbReference>
<proteinExistence type="inferred from homology"/>
<feature type="compositionally biased region" description="Acidic residues" evidence="9">
    <location>
        <begin position="866"/>
        <end position="876"/>
    </location>
</feature>
<feature type="region of interest" description="Disordered" evidence="9">
    <location>
        <begin position="456"/>
        <end position="479"/>
    </location>
</feature>
<accession>A0A6J3M9U9</accession>
<dbReference type="GeneID" id="54360252"/>
<gene>
    <name evidence="13" type="ORF">K489DRAFT_351755</name>
</gene>
<dbReference type="GO" id="GO:0007030">
    <property type="term" value="P:Golgi organization"/>
    <property type="evidence" value="ECO:0007669"/>
    <property type="project" value="TreeGrafter"/>
</dbReference>
<dbReference type="GO" id="GO:0017119">
    <property type="term" value="C:Golgi transport complex"/>
    <property type="evidence" value="ECO:0007669"/>
    <property type="project" value="TreeGrafter"/>
</dbReference>
<protein>
    <recommendedName>
        <fullName evidence="3">Conserved oligomeric Golgi complex subunit 3</fullName>
    </recommendedName>
    <alternativeName>
        <fullName evidence="8">Component of oligomeric Golgi complex 3</fullName>
    </alternativeName>
</protein>
<dbReference type="GO" id="GO:0000139">
    <property type="term" value="C:Golgi membrane"/>
    <property type="evidence" value="ECO:0007669"/>
    <property type="project" value="UniProtKB-SubCell"/>
</dbReference>
<keyword evidence="5" id="KW-0653">Protein transport</keyword>
<dbReference type="GO" id="GO:0006914">
    <property type="term" value="P:autophagy"/>
    <property type="evidence" value="ECO:0007669"/>
    <property type="project" value="TreeGrafter"/>
</dbReference>
<feature type="domain" description="Conserved oligomeric Golgi complex subunit 3 N-terminal" evidence="10">
    <location>
        <begin position="139"/>
        <end position="283"/>
    </location>
</feature>
<evidence type="ECO:0000256" key="1">
    <source>
        <dbReference type="ARBA" id="ARBA00004395"/>
    </source>
</evidence>
<reference evidence="13" key="3">
    <citation type="submission" date="2025-08" db="UniProtKB">
        <authorList>
            <consortium name="RefSeq"/>
        </authorList>
    </citation>
    <scope>IDENTIFICATION</scope>
    <source>
        <strain evidence="13">CBS 342.82</strain>
    </source>
</reference>
<keyword evidence="12" id="KW-1185">Reference proteome</keyword>
<dbReference type="Pfam" id="PF20671">
    <property type="entry name" value="COG3_C"/>
    <property type="match status" value="1"/>
</dbReference>
<feature type="domain" description="Conserved oligomeric Golgi complex subunit 3 C-terminal" evidence="11">
    <location>
        <begin position="304"/>
        <end position="677"/>
    </location>
</feature>
<evidence type="ECO:0000256" key="8">
    <source>
        <dbReference type="ARBA" id="ARBA00031339"/>
    </source>
</evidence>
<evidence type="ECO:0000256" key="6">
    <source>
        <dbReference type="ARBA" id="ARBA00023034"/>
    </source>
</evidence>
<feature type="region of interest" description="Disordered" evidence="9">
    <location>
        <begin position="529"/>
        <end position="557"/>
    </location>
</feature>
<evidence type="ECO:0000259" key="10">
    <source>
        <dbReference type="Pfam" id="PF04136"/>
    </source>
</evidence>
<dbReference type="PANTHER" id="PTHR13302">
    <property type="entry name" value="CONSERVED OLIGOMERIC GOLGI COMPLEX COMPONENT 3"/>
    <property type="match status" value="1"/>
</dbReference>
<dbReference type="OrthoDB" id="296793at2759"/>
<feature type="compositionally biased region" description="Polar residues" evidence="9">
    <location>
        <begin position="9"/>
        <end position="20"/>
    </location>
</feature>
<evidence type="ECO:0000256" key="2">
    <source>
        <dbReference type="ARBA" id="ARBA00009936"/>
    </source>
</evidence>
<dbReference type="GO" id="GO:0006891">
    <property type="term" value="P:intra-Golgi vesicle-mediated transport"/>
    <property type="evidence" value="ECO:0007669"/>
    <property type="project" value="TreeGrafter"/>
</dbReference>
<dbReference type="InterPro" id="IPR007265">
    <property type="entry name" value="COG_su3"/>
</dbReference>
<dbReference type="GO" id="GO:0005801">
    <property type="term" value="C:cis-Golgi network"/>
    <property type="evidence" value="ECO:0007669"/>
    <property type="project" value="InterPro"/>
</dbReference>
<evidence type="ECO:0000256" key="9">
    <source>
        <dbReference type="SAM" id="MobiDB-lite"/>
    </source>
</evidence>
<reference evidence="13" key="2">
    <citation type="submission" date="2020-04" db="EMBL/GenBank/DDBJ databases">
        <authorList>
            <consortium name="NCBI Genome Project"/>
        </authorList>
    </citation>
    <scope>NUCLEOTIDE SEQUENCE</scope>
    <source>
        <strain evidence="13">CBS 342.82</strain>
    </source>
</reference>
<dbReference type="PANTHER" id="PTHR13302:SF8">
    <property type="entry name" value="CONSERVED OLIGOMERIC GOLGI COMPLEX SUBUNIT 3"/>
    <property type="match status" value="1"/>
</dbReference>
<organism evidence="13">
    <name type="scientific">Dissoconium aciculare CBS 342.82</name>
    <dbReference type="NCBI Taxonomy" id="1314786"/>
    <lineage>
        <taxon>Eukaryota</taxon>
        <taxon>Fungi</taxon>
        <taxon>Dikarya</taxon>
        <taxon>Ascomycota</taxon>
        <taxon>Pezizomycotina</taxon>
        <taxon>Dothideomycetes</taxon>
        <taxon>Dothideomycetidae</taxon>
        <taxon>Mycosphaerellales</taxon>
        <taxon>Dissoconiaceae</taxon>
        <taxon>Dissoconium</taxon>
    </lineage>
</organism>
<evidence type="ECO:0000256" key="4">
    <source>
        <dbReference type="ARBA" id="ARBA00022448"/>
    </source>
</evidence>
<sequence length="886" mass="99026">MDDPWLHTLTASAPSEQEYSSQHKRQESLLQQQAPPVAAAKDELISRATAAEEALDFGEDAWKIGPPAATVLRRAQSYSDFYHAVHAYSRRGEYLRRKRSSNNIQSTPTKTNPELSFENEFGEVEGALLHESHAKYQTYQGQLELSDAHLDHLLGSTKTTLELLSGLSASFKLVEAQTGAFRKQCEALVLEQRQLTALADAIDENAQYYTFLEPMTRRLNAPGAANLVRGKDFPELLSNLDNCLAYMESNPKHKESATYRSRYRLLLTRGLTLVRVYFTKMLNEIATDVSKRIQSGQLKENTQSALLYAKFRVPAADLKALGVEIQKRAVPTPDDVDAGREPEYLSLLRELYQSYSSVRGRLILPIVTKKISEIANSTAQADVLTFAKSSMSFMRGICLDEFELWFEWFETDGALYEFLESLMEPMYDYFRPRTIRETKMEKLCDLCSIIQSRYGDSDGDDEFENSTASPGPPNAPANRKLDYASLVQPVLEDAQTRLVFLAMNVLRDGIENYRPTPEDLKIQRVETPAANGTKTGPVLSGKRDITPVAPTTPIPKTPVLVDVDSDDAESMFSRRLNVKDDDKTSSSRQWYPTLRKAIWLLRRIYRLVNSSVFDDLAHRIVHSTIQSLLPAAQQISSKHTPQDGQLFLITHLLHLKSQIVAFDIEFVPPEVDFDFSSLTNPFYELRDRGALWNPASWVRLVGGALLPKIVENMLDAKAELDGRLRAAINDFVHGYSDHITAPVDPAAIAAAKSAAAKAKTTAAKDAEAFDPLRAIRTVRGLAEKDVPALRAKLTAFVDDARTRETLVAAVRDQVLASYEDFFDSFSEGKGRRVSRKGKAREDEVLSPELFAETIERVFLVGRMVGDGDDEDDDDDDGRSGGGNVSD</sequence>
<evidence type="ECO:0000313" key="12">
    <source>
        <dbReference type="Proteomes" id="UP000504637"/>
    </source>
</evidence>
<evidence type="ECO:0000256" key="5">
    <source>
        <dbReference type="ARBA" id="ARBA00022927"/>
    </source>
</evidence>
<dbReference type="AlphaFoldDB" id="A0A6J3M9U9"/>
<name>A0A6J3M9U9_9PEZI</name>
<keyword evidence="6" id="KW-0333">Golgi apparatus</keyword>
<dbReference type="Pfam" id="PF04136">
    <property type="entry name" value="COG3_N"/>
    <property type="match status" value="1"/>
</dbReference>
<reference evidence="13" key="1">
    <citation type="submission" date="2020-01" db="EMBL/GenBank/DDBJ databases">
        <authorList>
            <consortium name="DOE Joint Genome Institute"/>
            <person name="Haridas S."/>
            <person name="Albert R."/>
            <person name="Binder M."/>
            <person name="Bloem J."/>
            <person name="Labutti K."/>
            <person name="Salamov A."/>
            <person name="Andreopoulos B."/>
            <person name="Baker S.E."/>
            <person name="Barry K."/>
            <person name="Bills G."/>
            <person name="Bluhm B.H."/>
            <person name="Cannon C."/>
            <person name="Castanera R."/>
            <person name="Culley D.E."/>
            <person name="Daum C."/>
            <person name="Ezra D."/>
            <person name="Gonzalez J.B."/>
            <person name="Henrissat B."/>
            <person name="Kuo A."/>
            <person name="Liang C."/>
            <person name="Lipzen A."/>
            <person name="Lutzoni F."/>
            <person name="Magnuson J."/>
            <person name="Mondo S."/>
            <person name="Nolan M."/>
            <person name="Ohm R."/>
            <person name="Pangilinan J."/>
            <person name="Park H.-J."/>
            <person name="Ramirez L."/>
            <person name="Alfaro M."/>
            <person name="Sun H."/>
            <person name="Tritt A."/>
            <person name="Yoshinaga Y."/>
            <person name="Zwiers L.-H."/>
            <person name="Turgeon B.G."/>
            <person name="Goodwin S.B."/>
            <person name="Spatafora J.W."/>
            <person name="Crous P.W."/>
            <person name="Grigoriev I.V."/>
        </authorList>
    </citation>
    <scope>NUCLEOTIDE SEQUENCE</scope>
    <source>
        <strain evidence="13">CBS 342.82</strain>
    </source>
</reference>
<evidence type="ECO:0000256" key="7">
    <source>
        <dbReference type="ARBA" id="ARBA00023136"/>
    </source>
</evidence>